<dbReference type="AlphaFoldDB" id="A0A376FKA8"/>
<organism evidence="1 2">
    <name type="scientific">Enterobacter asburiae</name>
    <dbReference type="NCBI Taxonomy" id="61645"/>
    <lineage>
        <taxon>Bacteria</taxon>
        <taxon>Pseudomonadati</taxon>
        <taxon>Pseudomonadota</taxon>
        <taxon>Gammaproteobacteria</taxon>
        <taxon>Enterobacterales</taxon>
        <taxon>Enterobacteriaceae</taxon>
        <taxon>Enterobacter</taxon>
        <taxon>Enterobacter cloacae complex</taxon>
    </lineage>
</organism>
<name>A0A376FKA8_ENTAS</name>
<evidence type="ECO:0000313" key="1">
    <source>
        <dbReference type="EMBL" id="STD25962.1"/>
    </source>
</evidence>
<dbReference type="Proteomes" id="UP000255163">
    <property type="component" value="Unassembled WGS sequence"/>
</dbReference>
<evidence type="ECO:0000313" key="2">
    <source>
        <dbReference type="Proteomes" id="UP000255163"/>
    </source>
</evidence>
<reference evidence="1 2" key="1">
    <citation type="submission" date="2018-06" db="EMBL/GenBank/DDBJ databases">
        <authorList>
            <consortium name="Pathogen Informatics"/>
            <person name="Doyle S."/>
        </authorList>
    </citation>
    <scope>NUCLEOTIDE SEQUENCE [LARGE SCALE GENOMIC DNA]</scope>
    <source>
        <strain evidence="1 2">NCTC12123</strain>
    </source>
</reference>
<protein>
    <submittedName>
        <fullName evidence="1">Uncharacterized protein</fullName>
    </submittedName>
</protein>
<proteinExistence type="predicted"/>
<dbReference type="EMBL" id="UFYI01000007">
    <property type="protein sequence ID" value="STD25962.1"/>
    <property type="molecule type" value="Genomic_DNA"/>
</dbReference>
<sequence>MPEGEQVALWRVEPQCKKSPRLTTTITVAASSPGSNQPGINGWTARCHSLTHAARCAATCCGENSSEGVWFGQLLENLRAG</sequence>
<accession>A0A376FKA8</accession>
<gene>
    <name evidence="1" type="ORF">NCTC12123_05338</name>
</gene>